<reference evidence="1 2" key="1">
    <citation type="journal article" date="2007" name="Nature">
        <title>The medaka draft genome and insights into vertebrate genome evolution.</title>
        <authorList>
            <person name="Kasahara M."/>
            <person name="Naruse K."/>
            <person name="Sasaki S."/>
            <person name="Nakatani Y."/>
            <person name="Qu W."/>
            <person name="Ahsan B."/>
            <person name="Yamada T."/>
            <person name="Nagayasu Y."/>
            <person name="Doi K."/>
            <person name="Kasai Y."/>
            <person name="Jindo T."/>
            <person name="Kobayashi D."/>
            <person name="Shimada A."/>
            <person name="Toyoda A."/>
            <person name="Kuroki Y."/>
            <person name="Fujiyama A."/>
            <person name="Sasaki T."/>
            <person name="Shimizu A."/>
            <person name="Asakawa S."/>
            <person name="Shimizu N."/>
            <person name="Hashimoto S."/>
            <person name="Yang J."/>
            <person name="Lee Y."/>
            <person name="Matsushima K."/>
            <person name="Sugano S."/>
            <person name="Sakaizumi M."/>
            <person name="Narita T."/>
            <person name="Ohishi K."/>
            <person name="Haga S."/>
            <person name="Ohta F."/>
            <person name="Nomoto H."/>
            <person name="Nogata K."/>
            <person name="Morishita T."/>
            <person name="Endo T."/>
            <person name="Shin-I T."/>
            <person name="Takeda H."/>
            <person name="Morishita S."/>
            <person name="Kohara Y."/>
        </authorList>
    </citation>
    <scope>NUCLEOTIDE SEQUENCE [LARGE SCALE GENOMIC DNA]</scope>
    <source>
        <strain evidence="1 2">Hd-rR</strain>
    </source>
</reference>
<dbReference type="InParanoid" id="A0A3B3HCV2"/>
<evidence type="ECO:0000313" key="2">
    <source>
        <dbReference type="Proteomes" id="UP000001038"/>
    </source>
</evidence>
<reference evidence="1" key="2">
    <citation type="submission" date="2025-08" db="UniProtKB">
        <authorList>
            <consortium name="Ensembl"/>
        </authorList>
    </citation>
    <scope>IDENTIFICATION</scope>
    <source>
        <strain evidence="1">Hd-rR</strain>
    </source>
</reference>
<dbReference type="AlphaFoldDB" id="A0A3B3HCV2"/>
<keyword evidence="2" id="KW-1185">Reference proteome</keyword>
<sequence>MCRFLNTNDYISNLYLKMSCFFTDCTGIFCKRCSQKVNIFYTTNHQTNVCLRFRSHVSCFLNINKLFFSCYCCSWKNNLITCSTNGKRSSTCTKSTWKRKPKVGKDHEF</sequence>
<protein>
    <submittedName>
        <fullName evidence="1">Uncharacterized protein</fullName>
    </submittedName>
</protein>
<proteinExistence type="predicted"/>
<reference evidence="1" key="3">
    <citation type="submission" date="2025-09" db="UniProtKB">
        <authorList>
            <consortium name="Ensembl"/>
        </authorList>
    </citation>
    <scope>IDENTIFICATION</scope>
    <source>
        <strain evidence="1">Hd-rR</strain>
    </source>
</reference>
<dbReference type="Proteomes" id="UP000001038">
    <property type="component" value="Chromosome 9"/>
</dbReference>
<accession>A0A3B3HCV2</accession>
<evidence type="ECO:0000313" key="1">
    <source>
        <dbReference type="Ensembl" id="ENSORLP00000029375.1"/>
    </source>
</evidence>
<dbReference type="Ensembl" id="ENSORLT00000043953.1">
    <property type="protein sequence ID" value="ENSORLP00000029375.1"/>
    <property type="gene ID" value="ENSORLG00000027927.1"/>
</dbReference>
<name>A0A3B3HCV2_ORYLA</name>
<organism evidence="1 2">
    <name type="scientific">Oryzias latipes</name>
    <name type="common">Japanese rice fish</name>
    <name type="synonym">Japanese killifish</name>
    <dbReference type="NCBI Taxonomy" id="8090"/>
    <lineage>
        <taxon>Eukaryota</taxon>
        <taxon>Metazoa</taxon>
        <taxon>Chordata</taxon>
        <taxon>Craniata</taxon>
        <taxon>Vertebrata</taxon>
        <taxon>Euteleostomi</taxon>
        <taxon>Actinopterygii</taxon>
        <taxon>Neopterygii</taxon>
        <taxon>Teleostei</taxon>
        <taxon>Neoteleostei</taxon>
        <taxon>Acanthomorphata</taxon>
        <taxon>Ovalentaria</taxon>
        <taxon>Atherinomorphae</taxon>
        <taxon>Beloniformes</taxon>
        <taxon>Adrianichthyidae</taxon>
        <taxon>Oryziinae</taxon>
        <taxon>Oryzias</taxon>
    </lineage>
</organism>